<dbReference type="Proteomes" id="UP000694565">
    <property type="component" value="Unplaced"/>
</dbReference>
<proteinExistence type="inferred from homology"/>
<accession>A0A8C2WY02</accession>
<comment type="similarity">
    <text evidence="1">Belongs to the NATD1 family.</text>
</comment>
<dbReference type="AlphaFoldDB" id="A0A8C2WY02"/>
<protein>
    <recommendedName>
        <fullName evidence="2">Protein NATD1</fullName>
    </recommendedName>
    <alternativeName>
        <fullName evidence="3">N-acetyltransferase domain-containing protein 1</fullName>
    </alternativeName>
</protein>
<reference evidence="5" key="1">
    <citation type="submission" date="2025-08" db="UniProtKB">
        <authorList>
            <consortium name="Ensembl"/>
        </authorList>
    </citation>
    <scope>IDENTIFICATION</scope>
</reference>
<sequence length="122" mass="13879">MCYYSPKCSACILLHLIHISVYYGLVVRGSTGVFGIVLNVNHVVKEKNCAVLLYRFTGEKEVDLMSTFVPEAFRGQGVAALLSQAAMDFLVEDDLKAHVSCWYIKKYIEDNPLRRYERRVIA</sequence>
<dbReference type="PANTHER" id="PTHR31435:SF9">
    <property type="entry name" value="PROTEIN NATD1"/>
    <property type="match status" value="1"/>
</dbReference>
<evidence type="ECO:0000313" key="6">
    <source>
        <dbReference type="Proteomes" id="UP000694565"/>
    </source>
</evidence>
<organism evidence="5 6">
    <name type="scientific">Cyclopterus lumpus</name>
    <name type="common">Lumpsucker</name>
    <dbReference type="NCBI Taxonomy" id="8103"/>
    <lineage>
        <taxon>Eukaryota</taxon>
        <taxon>Metazoa</taxon>
        <taxon>Chordata</taxon>
        <taxon>Craniata</taxon>
        <taxon>Vertebrata</taxon>
        <taxon>Euteleostomi</taxon>
        <taxon>Actinopterygii</taxon>
        <taxon>Neopterygii</taxon>
        <taxon>Teleostei</taxon>
        <taxon>Neoteleostei</taxon>
        <taxon>Acanthomorphata</taxon>
        <taxon>Eupercaria</taxon>
        <taxon>Perciformes</taxon>
        <taxon>Cottioidei</taxon>
        <taxon>Cottales</taxon>
        <taxon>Cyclopteridae</taxon>
        <taxon>Cyclopterus</taxon>
    </lineage>
</organism>
<dbReference type="PROSITE" id="PS51729">
    <property type="entry name" value="GNAT_YJDJ"/>
    <property type="match status" value="1"/>
</dbReference>
<feature type="domain" description="N-acetyltransferase" evidence="4">
    <location>
        <begin position="26"/>
        <end position="121"/>
    </location>
</feature>
<dbReference type="SUPFAM" id="SSF55729">
    <property type="entry name" value="Acyl-CoA N-acyltransferases (Nat)"/>
    <property type="match status" value="1"/>
</dbReference>
<evidence type="ECO:0000313" key="5">
    <source>
        <dbReference type="Ensembl" id="ENSCLMP00005010915.1"/>
    </source>
</evidence>
<evidence type="ECO:0000259" key="4">
    <source>
        <dbReference type="PROSITE" id="PS51729"/>
    </source>
</evidence>
<dbReference type="Gene3D" id="3.40.630.30">
    <property type="match status" value="1"/>
</dbReference>
<evidence type="ECO:0000256" key="3">
    <source>
        <dbReference type="ARBA" id="ARBA00031876"/>
    </source>
</evidence>
<dbReference type="Ensembl" id="ENSCLMT00005011776.1">
    <property type="protein sequence ID" value="ENSCLMP00005010915.1"/>
    <property type="gene ID" value="ENSCLMG00005005982.1"/>
</dbReference>
<dbReference type="GeneTree" id="ENSGT00390000014840"/>
<gene>
    <name evidence="5" type="primary">NATD1</name>
</gene>
<dbReference type="PANTHER" id="PTHR31435">
    <property type="entry name" value="PROTEIN NATD1"/>
    <property type="match status" value="1"/>
</dbReference>
<evidence type="ECO:0000256" key="1">
    <source>
        <dbReference type="ARBA" id="ARBA00006233"/>
    </source>
</evidence>
<name>A0A8C2WY02_CYCLU</name>
<keyword evidence="6" id="KW-1185">Reference proteome</keyword>
<dbReference type="Pfam" id="PF14542">
    <property type="entry name" value="Acetyltransf_CG"/>
    <property type="match status" value="1"/>
</dbReference>
<dbReference type="InterPro" id="IPR031165">
    <property type="entry name" value="GNAT_YJDJ"/>
</dbReference>
<evidence type="ECO:0000256" key="2">
    <source>
        <dbReference type="ARBA" id="ARBA00020243"/>
    </source>
</evidence>
<reference evidence="5" key="2">
    <citation type="submission" date="2025-09" db="UniProtKB">
        <authorList>
            <consortium name="Ensembl"/>
        </authorList>
    </citation>
    <scope>IDENTIFICATION</scope>
</reference>
<dbReference type="InterPro" id="IPR016181">
    <property type="entry name" value="Acyl_CoA_acyltransferase"/>
</dbReference>
<dbReference type="InterPro" id="IPR045057">
    <property type="entry name" value="Gcn5-rel_NAT"/>
</dbReference>